<accession>A0ABN2PE58</accession>
<feature type="signal peptide" evidence="2">
    <location>
        <begin position="1"/>
        <end position="25"/>
    </location>
</feature>
<dbReference type="Pfam" id="PF19843">
    <property type="entry name" value="DUF6318"/>
    <property type="match status" value="1"/>
</dbReference>
<dbReference type="PROSITE" id="PS51257">
    <property type="entry name" value="PROKAR_LIPOPROTEIN"/>
    <property type="match status" value="1"/>
</dbReference>
<evidence type="ECO:0000256" key="1">
    <source>
        <dbReference type="SAM" id="MobiDB-lite"/>
    </source>
</evidence>
<proteinExistence type="predicted"/>
<feature type="domain" description="DUF6318" evidence="3">
    <location>
        <begin position="60"/>
        <end position="208"/>
    </location>
</feature>
<feature type="compositionally biased region" description="Low complexity" evidence="1">
    <location>
        <begin position="30"/>
        <end position="49"/>
    </location>
</feature>
<keyword evidence="5" id="KW-1185">Reference proteome</keyword>
<dbReference type="RefSeq" id="WP_275124660.1">
    <property type="nucleotide sequence ID" value="NZ_BAAALV010000004.1"/>
</dbReference>
<evidence type="ECO:0000313" key="5">
    <source>
        <dbReference type="Proteomes" id="UP001500784"/>
    </source>
</evidence>
<reference evidence="4 5" key="1">
    <citation type="journal article" date="2019" name="Int. J. Syst. Evol. Microbiol.">
        <title>The Global Catalogue of Microorganisms (GCM) 10K type strain sequencing project: providing services to taxonomists for standard genome sequencing and annotation.</title>
        <authorList>
            <consortium name="The Broad Institute Genomics Platform"/>
            <consortium name="The Broad Institute Genome Sequencing Center for Infectious Disease"/>
            <person name="Wu L."/>
            <person name="Ma J."/>
        </authorList>
    </citation>
    <scope>NUCLEOTIDE SEQUENCE [LARGE SCALE GENOMIC DNA]</scope>
    <source>
        <strain evidence="4 5">JCM 13316</strain>
    </source>
</reference>
<dbReference type="InterPro" id="IPR046281">
    <property type="entry name" value="DUF6318"/>
</dbReference>
<evidence type="ECO:0000256" key="2">
    <source>
        <dbReference type="SAM" id="SignalP"/>
    </source>
</evidence>
<gene>
    <name evidence="4" type="ORF">GCM10009688_24260</name>
</gene>
<evidence type="ECO:0000259" key="3">
    <source>
        <dbReference type="Pfam" id="PF19843"/>
    </source>
</evidence>
<comment type="caution">
    <text evidence="4">The sequence shown here is derived from an EMBL/GenBank/DDBJ whole genome shotgun (WGS) entry which is preliminary data.</text>
</comment>
<feature type="chain" id="PRO_5046493881" description="DUF6318 domain-containing protein" evidence="2">
    <location>
        <begin position="26"/>
        <end position="219"/>
    </location>
</feature>
<name>A0ABN2PE58_9MICC</name>
<dbReference type="Proteomes" id="UP001500784">
    <property type="component" value="Unassembled WGS sequence"/>
</dbReference>
<evidence type="ECO:0000313" key="4">
    <source>
        <dbReference type="EMBL" id="GAA1918327.1"/>
    </source>
</evidence>
<feature type="region of interest" description="Disordered" evidence="1">
    <location>
        <begin position="30"/>
        <end position="74"/>
    </location>
</feature>
<sequence length="219" mass="22947">MSSLGVRRRFAAVSLALAGSLVALSACSGADDPDADAAQSPSSSVSPSASPTPTPTPSATYKPASAEGPAENVPLPVMPEEAKVESKEGLIAFARYWYELINYGYETGDVEPVKAVSGPDCFACQSFYEVVQSGFQDSDWMAGAGIEVQGADSSFARTDEGYVQVLVQLVQEPLEYYGPAGVQAIEPGNELPSVQMIEAEFGPSGWSAIDVVTIHASKK</sequence>
<dbReference type="EMBL" id="BAAALV010000004">
    <property type="protein sequence ID" value="GAA1918327.1"/>
    <property type="molecule type" value="Genomic_DNA"/>
</dbReference>
<organism evidence="4 5">
    <name type="scientific">Arthrobacter gandavensis</name>
    <dbReference type="NCBI Taxonomy" id="169960"/>
    <lineage>
        <taxon>Bacteria</taxon>
        <taxon>Bacillati</taxon>
        <taxon>Actinomycetota</taxon>
        <taxon>Actinomycetes</taxon>
        <taxon>Micrococcales</taxon>
        <taxon>Micrococcaceae</taxon>
        <taxon>Arthrobacter</taxon>
    </lineage>
</organism>
<keyword evidence="2" id="KW-0732">Signal</keyword>
<protein>
    <recommendedName>
        <fullName evidence="3">DUF6318 domain-containing protein</fullName>
    </recommendedName>
</protein>
<feature type="compositionally biased region" description="Low complexity" evidence="1">
    <location>
        <begin position="57"/>
        <end position="66"/>
    </location>
</feature>